<feature type="transmembrane region" description="Helical" evidence="6">
    <location>
        <begin position="182"/>
        <end position="203"/>
    </location>
</feature>
<dbReference type="Pfam" id="PF04234">
    <property type="entry name" value="CopC"/>
    <property type="match status" value="1"/>
</dbReference>
<dbReference type="InterPro" id="IPR007348">
    <property type="entry name" value="CopC_dom"/>
</dbReference>
<evidence type="ECO:0000256" key="5">
    <source>
        <dbReference type="SAM" id="MobiDB-lite"/>
    </source>
</evidence>
<dbReference type="PANTHER" id="PTHR34820:SF4">
    <property type="entry name" value="INNER MEMBRANE PROTEIN YEBZ"/>
    <property type="match status" value="1"/>
</dbReference>
<evidence type="ECO:0000313" key="9">
    <source>
        <dbReference type="EMBL" id="GAA5519841.1"/>
    </source>
</evidence>
<dbReference type="EMBL" id="BAABRR010000014">
    <property type="protein sequence ID" value="GAA5519841.1"/>
    <property type="molecule type" value="Genomic_DNA"/>
</dbReference>
<dbReference type="InterPro" id="IPR032694">
    <property type="entry name" value="CopC/D"/>
</dbReference>
<evidence type="ECO:0000256" key="4">
    <source>
        <dbReference type="ARBA" id="ARBA00023008"/>
    </source>
</evidence>
<dbReference type="SUPFAM" id="SSF81296">
    <property type="entry name" value="E set domains"/>
    <property type="match status" value="1"/>
</dbReference>
<dbReference type="Gene3D" id="2.60.40.1220">
    <property type="match status" value="1"/>
</dbReference>
<feature type="compositionally biased region" description="Low complexity" evidence="5">
    <location>
        <begin position="135"/>
        <end position="176"/>
    </location>
</feature>
<organism evidence="9 10">
    <name type="scientific">Demequina sediminis</name>
    <dbReference type="NCBI Taxonomy" id="1930058"/>
    <lineage>
        <taxon>Bacteria</taxon>
        <taxon>Bacillati</taxon>
        <taxon>Actinomycetota</taxon>
        <taxon>Actinomycetes</taxon>
        <taxon>Micrococcales</taxon>
        <taxon>Demequinaceae</taxon>
        <taxon>Demequina</taxon>
    </lineage>
</organism>
<dbReference type="InterPro" id="IPR014756">
    <property type="entry name" value="Ig_E-set"/>
</dbReference>
<comment type="caution">
    <text evidence="9">The sequence shown here is derived from an EMBL/GenBank/DDBJ whole genome shotgun (WGS) entry which is preliminary data.</text>
</comment>
<feature type="chain" id="PRO_5045786635" description="CopC domain-containing protein" evidence="7">
    <location>
        <begin position="35"/>
        <end position="216"/>
    </location>
</feature>
<keyword evidence="3 7" id="KW-0732">Signal</keyword>
<keyword evidence="10" id="KW-1185">Reference proteome</keyword>
<keyword evidence="4" id="KW-0186">Copper</keyword>
<proteinExistence type="predicted"/>
<evidence type="ECO:0000256" key="2">
    <source>
        <dbReference type="ARBA" id="ARBA00022723"/>
    </source>
</evidence>
<protein>
    <recommendedName>
        <fullName evidence="8">CopC domain-containing protein</fullName>
    </recommendedName>
</protein>
<gene>
    <name evidence="9" type="ORF">Lsed01_02299</name>
</gene>
<keyword evidence="6" id="KW-0812">Transmembrane</keyword>
<feature type="domain" description="CopC" evidence="8">
    <location>
        <begin position="33"/>
        <end position="125"/>
    </location>
</feature>
<dbReference type="PANTHER" id="PTHR34820">
    <property type="entry name" value="INNER MEMBRANE PROTEIN YEBZ"/>
    <property type="match status" value="1"/>
</dbReference>
<feature type="signal peptide" evidence="7">
    <location>
        <begin position="1"/>
        <end position="34"/>
    </location>
</feature>
<dbReference type="InterPro" id="IPR014755">
    <property type="entry name" value="Cu-Rt/internalin_Ig-like"/>
</dbReference>
<keyword evidence="6" id="KW-1133">Transmembrane helix</keyword>
<sequence length="216" mass="21034">MPHAPSGLVPRALAALATVLAVAVIAAPPAAAHAALVGSTPAEGDTVSTLESVELEFNEQLLDIGNEVALEAPDGTRTPLEVDGEVTSTLTAIVPDGAAGAGTNLLHFRVVSADGHPIEGTVTFTYAPPSPSPTPSASESPDASEEPTPSASPSEVATPTPSATPSPSATAGAAEEGQGASLLPWLVGGAVAAAAVTAIALAARRGADPNGPAGQH</sequence>
<comment type="subcellular location">
    <subcellularLocation>
        <location evidence="1">Cell envelope</location>
    </subcellularLocation>
</comment>
<name>A0ABP9WMB0_9MICO</name>
<accession>A0ABP9WMB0</accession>
<evidence type="ECO:0000313" key="10">
    <source>
        <dbReference type="Proteomes" id="UP001426770"/>
    </source>
</evidence>
<dbReference type="RefSeq" id="WP_286215587.1">
    <property type="nucleotide sequence ID" value="NZ_AP027736.1"/>
</dbReference>
<evidence type="ECO:0000259" key="8">
    <source>
        <dbReference type="Pfam" id="PF04234"/>
    </source>
</evidence>
<evidence type="ECO:0000256" key="6">
    <source>
        <dbReference type="SAM" id="Phobius"/>
    </source>
</evidence>
<evidence type="ECO:0000256" key="3">
    <source>
        <dbReference type="ARBA" id="ARBA00022729"/>
    </source>
</evidence>
<dbReference type="Proteomes" id="UP001426770">
    <property type="component" value="Unassembled WGS sequence"/>
</dbReference>
<keyword evidence="2" id="KW-0479">Metal-binding</keyword>
<keyword evidence="6" id="KW-0472">Membrane</keyword>
<evidence type="ECO:0000256" key="1">
    <source>
        <dbReference type="ARBA" id="ARBA00004196"/>
    </source>
</evidence>
<feature type="region of interest" description="Disordered" evidence="5">
    <location>
        <begin position="121"/>
        <end position="176"/>
    </location>
</feature>
<evidence type="ECO:0000256" key="7">
    <source>
        <dbReference type="SAM" id="SignalP"/>
    </source>
</evidence>
<reference evidence="9 10" key="1">
    <citation type="submission" date="2024-02" db="EMBL/GenBank/DDBJ databases">
        <title>Lysinimicrobium sediminis NBRC 112286.</title>
        <authorList>
            <person name="Ichikawa N."/>
            <person name="Katano-Makiyama Y."/>
            <person name="Hidaka K."/>
        </authorList>
    </citation>
    <scope>NUCLEOTIDE SEQUENCE [LARGE SCALE GENOMIC DNA]</scope>
    <source>
        <strain evidence="9 10">NBRC 112286</strain>
    </source>
</reference>